<name>A0A0L0DB41_THETB</name>
<dbReference type="eggNOG" id="ENOG502QU35">
    <property type="taxonomic scope" value="Eukaryota"/>
</dbReference>
<dbReference type="GeneID" id="25564881"/>
<keyword evidence="3" id="KW-1185">Reference proteome</keyword>
<proteinExistence type="predicted"/>
<dbReference type="PANTHER" id="PTHR14817">
    <property type="entry name" value="COILED-COIL DOMAIN-CONTAINING PROTEIN 15"/>
    <property type="match status" value="1"/>
</dbReference>
<feature type="compositionally biased region" description="Basic and acidic residues" evidence="1">
    <location>
        <begin position="173"/>
        <end position="185"/>
    </location>
</feature>
<dbReference type="InterPro" id="IPR037693">
    <property type="entry name" value="CCDC15"/>
</dbReference>
<feature type="compositionally biased region" description="Basic residues" evidence="1">
    <location>
        <begin position="221"/>
        <end position="232"/>
    </location>
</feature>
<dbReference type="OrthoDB" id="10007210at2759"/>
<dbReference type="AlphaFoldDB" id="A0A0L0DB41"/>
<evidence type="ECO:0000256" key="1">
    <source>
        <dbReference type="SAM" id="MobiDB-lite"/>
    </source>
</evidence>
<accession>A0A0L0DB41</accession>
<dbReference type="GO" id="GO:0005813">
    <property type="term" value="C:centrosome"/>
    <property type="evidence" value="ECO:0007669"/>
    <property type="project" value="TreeGrafter"/>
</dbReference>
<dbReference type="RefSeq" id="XP_013757879.1">
    <property type="nucleotide sequence ID" value="XM_013902425.1"/>
</dbReference>
<gene>
    <name evidence="2" type="ORF">AMSG_05470</name>
</gene>
<evidence type="ECO:0000313" key="3">
    <source>
        <dbReference type="Proteomes" id="UP000054408"/>
    </source>
</evidence>
<protein>
    <submittedName>
        <fullName evidence="2">Coiled-coil domain containing 15</fullName>
    </submittedName>
</protein>
<feature type="region of interest" description="Disordered" evidence="1">
    <location>
        <begin position="152"/>
        <end position="268"/>
    </location>
</feature>
<dbReference type="PANTHER" id="PTHR14817:SF2">
    <property type="entry name" value="COILED-COIL DOMAIN-CONTAINING PROTEIN 15"/>
    <property type="match status" value="1"/>
</dbReference>
<evidence type="ECO:0000313" key="2">
    <source>
        <dbReference type="EMBL" id="KNC49460.1"/>
    </source>
</evidence>
<dbReference type="EMBL" id="GL349455">
    <property type="protein sequence ID" value="KNC49460.1"/>
    <property type="molecule type" value="Genomic_DNA"/>
</dbReference>
<sequence length="462" mass="51352">MAAQMLPLFEPLKDLQLEHKAPLRARPARAARFRAAKEAQLEAFRAKVAARVDALSVAAKREAAAAAREEAEQTISMLSKAAISVYRNVPEMAPLFTRTPAFPARHTLSLPIVNGEPRDHVAGVMAAAVSSPLEEEIEKMNFAASRARMAMAALASQRPHEDDGDGAQSQGDHGTEPSEPERFDLGDLVPGDGPALVAPSFRHIGAHNGLDSPREIDSRPPTRRFPVRKPIPRRGSPVWAEAEADGAAPVESSQHGAAGHPPQDNDQASLTFDVDESVEAFDLSLVKPESYHEMKHRRAEAKAFAQRRKFMMDMEREKIRRIKHAQRESRRIDAIIKQKEQVRASREAAISISTQRAACEAEANRAAQDRAAQARAKRDRELERRAKRKETEMMRFVEALRAKIIEKVESKGLALPRLCMCDVPFWASHPDLCANNCVYYRDHEAYARAMADMLCSLDLLHP</sequence>
<dbReference type="Proteomes" id="UP000054408">
    <property type="component" value="Unassembled WGS sequence"/>
</dbReference>
<reference evidence="2 3" key="1">
    <citation type="submission" date="2010-05" db="EMBL/GenBank/DDBJ databases">
        <title>The Genome Sequence of Thecamonas trahens ATCC 50062.</title>
        <authorList>
            <consortium name="The Broad Institute Genome Sequencing Platform"/>
            <person name="Russ C."/>
            <person name="Cuomo C."/>
            <person name="Shea T."/>
            <person name="Young S.K."/>
            <person name="Zeng Q."/>
            <person name="Koehrsen M."/>
            <person name="Haas B."/>
            <person name="Borodovsky M."/>
            <person name="Guigo R."/>
            <person name="Alvarado L."/>
            <person name="Berlin A."/>
            <person name="Bochicchio J."/>
            <person name="Borenstein D."/>
            <person name="Chapman S."/>
            <person name="Chen Z."/>
            <person name="Freedman E."/>
            <person name="Gellesch M."/>
            <person name="Goldberg J."/>
            <person name="Griggs A."/>
            <person name="Gujja S."/>
            <person name="Heilman E."/>
            <person name="Heiman D."/>
            <person name="Hepburn T."/>
            <person name="Howarth C."/>
            <person name="Jen D."/>
            <person name="Larson L."/>
            <person name="Mehta T."/>
            <person name="Park D."/>
            <person name="Pearson M."/>
            <person name="Roberts A."/>
            <person name="Saif S."/>
            <person name="Shenoy N."/>
            <person name="Sisk P."/>
            <person name="Stolte C."/>
            <person name="Sykes S."/>
            <person name="Thomson T."/>
            <person name="Walk T."/>
            <person name="White J."/>
            <person name="Yandava C."/>
            <person name="Burger G."/>
            <person name="Gray M.W."/>
            <person name="Holland P.W.H."/>
            <person name="King N."/>
            <person name="Lang F.B.F."/>
            <person name="Roger A.J."/>
            <person name="Ruiz-Trillo I."/>
            <person name="Lander E."/>
            <person name="Nusbaum C."/>
        </authorList>
    </citation>
    <scope>NUCLEOTIDE SEQUENCE [LARGE SCALE GENOMIC DNA]</scope>
    <source>
        <strain evidence="2 3">ATCC 50062</strain>
    </source>
</reference>
<organism evidence="2 3">
    <name type="scientific">Thecamonas trahens ATCC 50062</name>
    <dbReference type="NCBI Taxonomy" id="461836"/>
    <lineage>
        <taxon>Eukaryota</taxon>
        <taxon>Apusozoa</taxon>
        <taxon>Apusomonadida</taxon>
        <taxon>Apusomonadidae</taxon>
        <taxon>Thecamonas</taxon>
    </lineage>
</organism>